<evidence type="ECO:0000313" key="5">
    <source>
        <dbReference type="EMBL" id="KAK9805499.1"/>
    </source>
</evidence>
<keyword evidence="3" id="KW-0732">Signal</keyword>
<evidence type="ECO:0000256" key="1">
    <source>
        <dbReference type="SAM" id="MobiDB-lite"/>
    </source>
</evidence>
<organism evidence="5 6">
    <name type="scientific">[Myrmecia] bisecta</name>
    <dbReference type="NCBI Taxonomy" id="41462"/>
    <lineage>
        <taxon>Eukaryota</taxon>
        <taxon>Viridiplantae</taxon>
        <taxon>Chlorophyta</taxon>
        <taxon>core chlorophytes</taxon>
        <taxon>Trebouxiophyceae</taxon>
        <taxon>Trebouxiales</taxon>
        <taxon>Trebouxiaceae</taxon>
        <taxon>Myrmecia</taxon>
    </lineage>
</organism>
<proteinExistence type="predicted"/>
<dbReference type="InterPro" id="IPR007621">
    <property type="entry name" value="TPM_dom"/>
</dbReference>
<feature type="region of interest" description="Disordered" evidence="1">
    <location>
        <begin position="299"/>
        <end position="323"/>
    </location>
</feature>
<dbReference type="Pfam" id="PF04536">
    <property type="entry name" value="TPM_phosphatase"/>
    <property type="match status" value="1"/>
</dbReference>
<feature type="chain" id="PRO_5043810997" description="TPM domain-containing protein" evidence="3">
    <location>
        <begin position="27"/>
        <end position="356"/>
    </location>
</feature>
<gene>
    <name evidence="5" type="ORF">WJX72_001601</name>
</gene>
<feature type="compositionally biased region" description="Basic and acidic residues" evidence="1">
    <location>
        <begin position="310"/>
        <end position="323"/>
    </location>
</feature>
<evidence type="ECO:0000256" key="3">
    <source>
        <dbReference type="SAM" id="SignalP"/>
    </source>
</evidence>
<reference evidence="5 6" key="1">
    <citation type="journal article" date="2024" name="Nat. Commun.">
        <title>Phylogenomics reveals the evolutionary origins of lichenization in chlorophyte algae.</title>
        <authorList>
            <person name="Puginier C."/>
            <person name="Libourel C."/>
            <person name="Otte J."/>
            <person name="Skaloud P."/>
            <person name="Haon M."/>
            <person name="Grisel S."/>
            <person name="Petersen M."/>
            <person name="Berrin J.G."/>
            <person name="Delaux P.M."/>
            <person name="Dal Grande F."/>
            <person name="Keller J."/>
        </authorList>
    </citation>
    <scope>NUCLEOTIDE SEQUENCE [LARGE SCALE GENOMIC DNA]</scope>
    <source>
        <strain evidence="5 6">SAG 2043</strain>
    </source>
</reference>
<feature type="transmembrane region" description="Helical" evidence="2">
    <location>
        <begin position="329"/>
        <end position="350"/>
    </location>
</feature>
<dbReference type="PANTHER" id="PTHR30373:SF2">
    <property type="entry name" value="UPF0603 PROTEIN YGCG"/>
    <property type="match status" value="1"/>
</dbReference>
<evidence type="ECO:0000259" key="4">
    <source>
        <dbReference type="Pfam" id="PF04536"/>
    </source>
</evidence>
<feature type="domain" description="TPM" evidence="4">
    <location>
        <begin position="172"/>
        <end position="295"/>
    </location>
</feature>
<keyword evidence="2" id="KW-0812">Transmembrane</keyword>
<dbReference type="AlphaFoldDB" id="A0AAW1PCG5"/>
<keyword evidence="6" id="KW-1185">Reference proteome</keyword>
<dbReference type="Proteomes" id="UP001489004">
    <property type="component" value="Unassembled WGS sequence"/>
</dbReference>
<dbReference type="EMBL" id="JALJOR010000015">
    <property type="protein sequence ID" value="KAK9805499.1"/>
    <property type="molecule type" value="Genomic_DNA"/>
</dbReference>
<comment type="caution">
    <text evidence="5">The sequence shown here is derived from an EMBL/GenBank/DDBJ whole genome shotgun (WGS) entry which is preliminary data.</text>
</comment>
<protein>
    <recommendedName>
        <fullName evidence="4">TPM domain-containing protein</fullName>
    </recommendedName>
</protein>
<evidence type="ECO:0000256" key="2">
    <source>
        <dbReference type="SAM" id="Phobius"/>
    </source>
</evidence>
<feature type="signal peptide" evidence="3">
    <location>
        <begin position="1"/>
        <end position="26"/>
    </location>
</feature>
<dbReference type="PANTHER" id="PTHR30373">
    <property type="entry name" value="UPF0603 PROTEIN YGCG"/>
    <property type="match status" value="1"/>
</dbReference>
<accession>A0AAW1PCG5</accession>
<name>A0AAW1PCG5_9CHLO</name>
<keyword evidence="2" id="KW-0472">Membrane</keyword>
<sequence length="356" mass="38952">MASTVQSALPASRVLLASAFTVCVRALGVSHRQRKGMPLMARWSHDRSSYRRTRLSNPSLTSWQARPPLPLLQRSMRCGRSQGVIIIIIIKRFHYRPKKIISGLGWTAPPNSRKQAICRAQQKEGGFTEVLGTKLAAAAAAAVLSVSSLSGAALANEFDLLSEPVPTNNYLIDDANVLNKTTKKGVNTALARLEAETGYRLEVATVRKLEFENDAFAFGDKIIEKWYPTVEQGDKKGLLVIVTSGKDGALTGGPSFMKAVGDRLVDSIISDNIPILTEAEKFNEAVTSCVKRIEAALQGKSDPGAPQRNEQVRQRTFKTKEETNKTRTVTATIVGTLLVISFVVPMLQYFGYTSKE</sequence>
<keyword evidence="2" id="KW-1133">Transmembrane helix</keyword>
<evidence type="ECO:0000313" key="6">
    <source>
        <dbReference type="Proteomes" id="UP001489004"/>
    </source>
</evidence>
<dbReference type="Gene3D" id="3.10.310.50">
    <property type="match status" value="1"/>
</dbReference>